<name>A0A9X2JFJ2_9BACT</name>
<dbReference type="PROSITE" id="PS51201">
    <property type="entry name" value="RCK_N"/>
    <property type="match status" value="1"/>
</dbReference>
<keyword evidence="2" id="KW-0472">Membrane</keyword>
<organism evidence="5 6">
    <name type="scientific">Aeoliella straminimaris</name>
    <dbReference type="NCBI Taxonomy" id="2954799"/>
    <lineage>
        <taxon>Bacteria</taxon>
        <taxon>Pseudomonadati</taxon>
        <taxon>Planctomycetota</taxon>
        <taxon>Planctomycetia</taxon>
        <taxon>Pirellulales</taxon>
        <taxon>Lacipirellulaceae</taxon>
        <taxon>Aeoliella</taxon>
    </lineage>
</organism>
<keyword evidence="2" id="KW-0812">Transmembrane</keyword>
<dbReference type="PROSITE" id="PS51202">
    <property type="entry name" value="RCK_C"/>
    <property type="match status" value="1"/>
</dbReference>
<dbReference type="Gene3D" id="1.10.287.70">
    <property type="match status" value="1"/>
</dbReference>
<feature type="transmembrane region" description="Helical" evidence="2">
    <location>
        <begin position="61"/>
        <end position="82"/>
    </location>
</feature>
<evidence type="ECO:0000313" key="5">
    <source>
        <dbReference type="EMBL" id="MCO6043362.1"/>
    </source>
</evidence>
<dbReference type="InterPro" id="IPR036721">
    <property type="entry name" value="RCK_C_sf"/>
</dbReference>
<dbReference type="GO" id="GO:0006813">
    <property type="term" value="P:potassium ion transport"/>
    <property type="evidence" value="ECO:0007669"/>
    <property type="project" value="InterPro"/>
</dbReference>
<dbReference type="PANTHER" id="PTHR43833">
    <property type="entry name" value="POTASSIUM CHANNEL PROTEIN 2-RELATED-RELATED"/>
    <property type="match status" value="1"/>
</dbReference>
<dbReference type="GO" id="GO:0008324">
    <property type="term" value="F:monoatomic cation transmembrane transporter activity"/>
    <property type="evidence" value="ECO:0007669"/>
    <property type="project" value="InterPro"/>
</dbReference>
<dbReference type="PANTHER" id="PTHR43833:SF9">
    <property type="entry name" value="POTASSIUM CHANNEL PROTEIN YUGO-RELATED"/>
    <property type="match status" value="1"/>
</dbReference>
<reference evidence="5" key="1">
    <citation type="submission" date="2022-06" db="EMBL/GenBank/DDBJ databases">
        <title>Aeoliella straminimaris, a novel planctomycete from sediments.</title>
        <authorList>
            <person name="Vitorino I.R."/>
            <person name="Lage O.M."/>
        </authorList>
    </citation>
    <scope>NUCLEOTIDE SEQUENCE</scope>
    <source>
        <strain evidence="5">ICT_H6.2</strain>
    </source>
</reference>
<proteinExistence type="predicted"/>
<feature type="domain" description="RCK N-terminal" evidence="3">
    <location>
        <begin position="107"/>
        <end position="224"/>
    </location>
</feature>
<dbReference type="Pfam" id="PF02080">
    <property type="entry name" value="TrkA_C"/>
    <property type="match status" value="1"/>
</dbReference>
<accession>A0A9X2JFJ2</accession>
<evidence type="ECO:0000256" key="1">
    <source>
        <dbReference type="ARBA" id="ARBA00004651"/>
    </source>
</evidence>
<dbReference type="Pfam" id="PF07885">
    <property type="entry name" value="Ion_trans_2"/>
    <property type="match status" value="1"/>
</dbReference>
<evidence type="ECO:0000259" key="4">
    <source>
        <dbReference type="PROSITE" id="PS51202"/>
    </source>
</evidence>
<dbReference type="SUPFAM" id="SSF51735">
    <property type="entry name" value="NAD(P)-binding Rossmann-fold domains"/>
    <property type="match status" value="1"/>
</dbReference>
<feature type="transmembrane region" description="Helical" evidence="2">
    <location>
        <begin position="12"/>
        <end position="41"/>
    </location>
</feature>
<dbReference type="SUPFAM" id="SSF81324">
    <property type="entry name" value="Voltage-gated potassium channels"/>
    <property type="match status" value="1"/>
</dbReference>
<comment type="subcellular location">
    <subcellularLocation>
        <location evidence="1">Cell membrane</location>
        <topology evidence="1">Multi-pass membrane protein</topology>
    </subcellularLocation>
</comment>
<dbReference type="EMBL" id="JAMXLR010000023">
    <property type="protein sequence ID" value="MCO6043362.1"/>
    <property type="molecule type" value="Genomic_DNA"/>
</dbReference>
<dbReference type="SUPFAM" id="SSF116726">
    <property type="entry name" value="TrkA C-terminal domain-like"/>
    <property type="match status" value="1"/>
</dbReference>
<keyword evidence="6" id="KW-1185">Reference proteome</keyword>
<feature type="domain" description="RCK C-terminal" evidence="4">
    <location>
        <begin position="247"/>
        <end position="332"/>
    </location>
</feature>
<dbReference type="InterPro" id="IPR050721">
    <property type="entry name" value="Trk_Ktr_HKT_K-transport"/>
</dbReference>
<dbReference type="Gene3D" id="3.40.50.720">
    <property type="entry name" value="NAD(P)-binding Rossmann-like Domain"/>
    <property type="match status" value="1"/>
</dbReference>
<dbReference type="GO" id="GO:0005886">
    <property type="term" value="C:plasma membrane"/>
    <property type="evidence" value="ECO:0007669"/>
    <property type="project" value="UniProtKB-SubCell"/>
</dbReference>
<keyword evidence="2" id="KW-1133">Transmembrane helix</keyword>
<dbReference type="Proteomes" id="UP001155241">
    <property type="component" value="Unassembled WGS sequence"/>
</dbReference>
<evidence type="ECO:0000256" key="2">
    <source>
        <dbReference type="SAM" id="Phobius"/>
    </source>
</evidence>
<dbReference type="RefSeq" id="WP_252851469.1">
    <property type="nucleotide sequence ID" value="NZ_JAMXLR010000023.1"/>
</dbReference>
<dbReference type="AlphaFoldDB" id="A0A9X2JFJ2"/>
<evidence type="ECO:0000259" key="3">
    <source>
        <dbReference type="PROSITE" id="PS51201"/>
    </source>
</evidence>
<dbReference type="InterPro" id="IPR036291">
    <property type="entry name" value="NAD(P)-bd_dom_sf"/>
</dbReference>
<protein>
    <submittedName>
        <fullName evidence="5">TrkA family potassium uptake protein</fullName>
    </submittedName>
</protein>
<sequence>MTALARIRQALFALAAVFIIAVTGHHILTGGSWLSSVHYFVITVSGVGYSEVSDTPPELQLYSIFVILIGMFVVGYTITMLLQSMIEGQIYRALGIRRMTQEIEHLSGHTIICGLGRMGQTLAEEFASREEPFVVIDEDSDKALAARAEGTLIVTGDALDEESLLAAGIKRAKVFVAALRSDADNVFLTLTARNLNPKLRIISRGELPATEKKLRQAGADDVVLPAVIGARRMAAMVTQPHATELMDLMVSDKTLRADLEELVLPPECPLVGQSIRGVALQANHQILLLGIRRSGGEMLFAPHADTKFTAGDALIALGKQGDLRVFRQAHGL</sequence>
<dbReference type="InterPro" id="IPR006037">
    <property type="entry name" value="RCK_C"/>
</dbReference>
<dbReference type="Gene3D" id="3.30.70.1450">
    <property type="entry name" value="Regulator of K+ conductance, C-terminal domain"/>
    <property type="match status" value="1"/>
</dbReference>
<dbReference type="Pfam" id="PF02254">
    <property type="entry name" value="TrkA_N"/>
    <property type="match status" value="1"/>
</dbReference>
<dbReference type="InterPro" id="IPR003148">
    <property type="entry name" value="RCK_N"/>
</dbReference>
<gene>
    <name evidence="5" type="ORF">NG895_05535</name>
</gene>
<dbReference type="InterPro" id="IPR013099">
    <property type="entry name" value="K_chnl_dom"/>
</dbReference>
<comment type="caution">
    <text evidence="5">The sequence shown here is derived from an EMBL/GenBank/DDBJ whole genome shotgun (WGS) entry which is preliminary data.</text>
</comment>
<evidence type="ECO:0000313" key="6">
    <source>
        <dbReference type="Proteomes" id="UP001155241"/>
    </source>
</evidence>